<keyword evidence="1" id="KW-0472">Membrane</keyword>
<feature type="transmembrane region" description="Helical" evidence="1">
    <location>
        <begin position="6"/>
        <end position="28"/>
    </location>
</feature>
<organism evidence="2 3">
    <name type="scientific">Sporisorium scitamineum</name>
    <dbReference type="NCBI Taxonomy" id="49012"/>
    <lineage>
        <taxon>Eukaryota</taxon>
        <taxon>Fungi</taxon>
        <taxon>Dikarya</taxon>
        <taxon>Basidiomycota</taxon>
        <taxon>Ustilaginomycotina</taxon>
        <taxon>Ustilaginomycetes</taxon>
        <taxon>Ustilaginales</taxon>
        <taxon>Ustilaginaceae</taxon>
        <taxon>Sporisorium</taxon>
    </lineage>
</organism>
<dbReference type="EMBL" id="CCFA01001287">
    <property type="protein sequence ID" value="CDR99586.1"/>
    <property type="molecule type" value="Genomic_DNA"/>
</dbReference>
<evidence type="ECO:0000313" key="2">
    <source>
        <dbReference type="EMBL" id="CDR99586.1"/>
    </source>
</evidence>
<protein>
    <submittedName>
        <fullName evidence="2">Uncharacterized protein</fullName>
    </submittedName>
</protein>
<dbReference type="Proteomes" id="UP000242770">
    <property type="component" value="Unassembled WGS sequence"/>
</dbReference>
<gene>
    <name evidence="2" type="primary">SSCI24690.1</name>
</gene>
<proteinExistence type="predicted"/>
<name>A0A0F7RSM6_9BASI</name>
<dbReference type="AlphaFoldDB" id="A0A0F7RSM6"/>
<evidence type="ECO:0000313" key="3">
    <source>
        <dbReference type="Proteomes" id="UP000242770"/>
    </source>
</evidence>
<evidence type="ECO:0000256" key="1">
    <source>
        <dbReference type="SAM" id="Phobius"/>
    </source>
</evidence>
<sequence length="66" mass="7324">MDSIIAFVSSVLTSIFALVSWSITAHFLPVYRALSKDYTIDNVSVEFPYLFAPFFVETEIGSSLLG</sequence>
<keyword evidence="1" id="KW-0812">Transmembrane</keyword>
<accession>A0A0F7RSM6</accession>
<keyword evidence="3" id="KW-1185">Reference proteome</keyword>
<reference evidence="3" key="1">
    <citation type="submission" date="2014-06" db="EMBL/GenBank/DDBJ databases">
        <authorList>
            <person name="Berkman P.J."/>
        </authorList>
    </citation>
    <scope>NUCLEOTIDE SEQUENCE [LARGE SCALE GENOMIC DNA]</scope>
</reference>
<keyword evidence="1" id="KW-1133">Transmembrane helix</keyword>